<reference evidence="1 2" key="1">
    <citation type="journal article" date="2022" name="ISME Commun">
        <title>Vulcanimicrobium alpinus gen. nov. sp. nov., the first cultivated representative of the candidate phylum 'Eremiobacterota', is a metabolically versatile aerobic anoxygenic phototroph.</title>
        <authorList>
            <person name="Yabe S."/>
            <person name="Muto K."/>
            <person name="Abe K."/>
            <person name="Yokota A."/>
            <person name="Staudigel H."/>
            <person name="Tebo B.M."/>
        </authorList>
    </citation>
    <scope>NUCLEOTIDE SEQUENCE [LARGE SCALE GENOMIC DNA]</scope>
    <source>
        <strain evidence="1 2">WC8-2</strain>
    </source>
</reference>
<keyword evidence="2" id="KW-1185">Reference proteome</keyword>
<sequence>MQRPLVPVLSSSVTGPLGVMHLPRLWLKILLHARGVLPEGYRHGVGGFDEFTTSTLGIDRDAFIAYIETALPDYLALEAWVRANAANLTPEAIAAVNARVSSADLPEPMLSERRARFGLDDPAYTKAVRLNDLDDWAGIHAALVGGA</sequence>
<dbReference type="AlphaFoldDB" id="A0AAN1XXS0"/>
<dbReference type="KEGG" id="vab:WPS_14780"/>
<dbReference type="RefSeq" id="WP_317997180.1">
    <property type="nucleotide sequence ID" value="NZ_AP025523.1"/>
</dbReference>
<proteinExistence type="predicted"/>
<evidence type="ECO:0008006" key="3">
    <source>
        <dbReference type="Google" id="ProtNLM"/>
    </source>
</evidence>
<protein>
    <recommendedName>
        <fullName evidence="3">DUF5069 domain-containing protein</fullName>
    </recommendedName>
</protein>
<dbReference type="Proteomes" id="UP001317532">
    <property type="component" value="Chromosome"/>
</dbReference>
<evidence type="ECO:0000313" key="2">
    <source>
        <dbReference type="Proteomes" id="UP001317532"/>
    </source>
</evidence>
<name>A0AAN1XXS0_UNVUL</name>
<evidence type="ECO:0000313" key="1">
    <source>
        <dbReference type="EMBL" id="BDE06202.1"/>
    </source>
</evidence>
<organism evidence="1 2">
    <name type="scientific">Vulcanimicrobium alpinum</name>
    <dbReference type="NCBI Taxonomy" id="3016050"/>
    <lineage>
        <taxon>Bacteria</taxon>
        <taxon>Bacillati</taxon>
        <taxon>Vulcanimicrobiota</taxon>
        <taxon>Vulcanimicrobiia</taxon>
        <taxon>Vulcanimicrobiales</taxon>
        <taxon>Vulcanimicrobiaceae</taxon>
        <taxon>Vulcanimicrobium</taxon>
    </lineage>
</organism>
<gene>
    <name evidence="1" type="ORF">WPS_14780</name>
</gene>
<dbReference type="EMBL" id="AP025523">
    <property type="protein sequence ID" value="BDE06202.1"/>
    <property type="molecule type" value="Genomic_DNA"/>
</dbReference>
<accession>A0AAN1XXS0</accession>